<dbReference type="InterPro" id="IPR036322">
    <property type="entry name" value="WD40_repeat_dom_sf"/>
</dbReference>
<name>A0A8C9HYA2_9PRIM</name>
<evidence type="ECO:0008006" key="3">
    <source>
        <dbReference type="Google" id="ProtNLM"/>
    </source>
</evidence>
<dbReference type="Gene3D" id="2.130.10.10">
    <property type="entry name" value="YVTN repeat-like/Quinoprotein amine dehydrogenase"/>
    <property type="match status" value="1"/>
</dbReference>
<dbReference type="SMART" id="SM00320">
    <property type="entry name" value="WD40"/>
    <property type="match status" value="2"/>
</dbReference>
<reference evidence="1" key="1">
    <citation type="submission" date="2025-08" db="UniProtKB">
        <authorList>
            <consortium name="Ensembl"/>
        </authorList>
    </citation>
    <scope>IDENTIFICATION</scope>
</reference>
<accession>A0A8C9HYA2</accession>
<protein>
    <recommendedName>
        <fullName evidence="3">DENND3</fullName>
    </recommendedName>
</protein>
<evidence type="ECO:0000313" key="2">
    <source>
        <dbReference type="Proteomes" id="UP000694416"/>
    </source>
</evidence>
<dbReference type="InterPro" id="IPR051696">
    <property type="entry name" value="DENN_Domain_GEFs"/>
</dbReference>
<dbReference type="GO" id="GO:0031410">
    <property type="term" value="C:cytoplasmic vesicle"/>
    <property type="evidence" value="ECO:0007669"/>
    <property type="project" value="TreeGrafter"/>
</dbReference>
<dbReference type="Ensembl" id="ENSPTET00000037733.1">
    <property type="protein sequence ID" value="ENSPTEP00000026851.1"/>
    <property type="gene ID" value="ENSPTEG00000026829.1"/>
</dbReference>
<dbReference type="Proteomes" id="UP000694416">
    <property type="component" value="Unplaced"/>
</dbReference>
<dbReference type="InterPro" id="IPR015943">
    <property type="entry name" value="WD40/YVTN_repeat-like_dom_sf"/>
</dbReference>
<sequence>MVMADQNQVWVGSEDSVIYIINVHSMSCNKQLTDHCSSVTDLIVQDEQRAPSKVYSCSMDGTVLAWNVSTLRVTSRFQLSSGGLTSIRLHGGHLWCCTRNSIMAMTTNGFLCQELKIEEIEENFKDISTSFLAFQLLPEQEQLWAACAGCSEVYIWSLKDLAQSPQRVPLKDCSEIICMIRVKKQVWVGSRGLWQGTPRGKIYVIDAETKTVEKELVAHMDTVRTLCSAEDRYVLSGSGREEGKIAIWKGE</sequence>
<dbReference type="GO" id="GO:0005085">
    <property type="term" value="F:guanyl-nucleotide exchange factor activity"/>
    <property type="evidence" value="ECO:0007669"/>
    <property type="project" value="UniProtKB-ARBA"/>
</dbReference>
<reference evidence="1" key="2">
    <citation type="submission" date="2025-09" db="UniProtKB">
        <authorList>
            <consortium name="Ensembl"/>
        </authorList>
    </citation>
    <scope>IDENTIFICATION</scope>
</reference>
<dbReference type="PANTHER" id="PTHR12296:SF21">
    <property type="entry name" value="DENN DOMAIN-CONTAINING PROTEIN 3"/>
    <property type="match status" value="1"/>
</dbReference>
<dbReference type="PANTHER" id="PTHR12296">
    <property type="entry name" value="DENN DOMAIN-CONTAINING PROTEIN 4"/>
    <property type="match status" value="1"/>
</dbReference>
<dbReference type="GO" id="GO:0032483">
    <property type="term" value="P:regulation of Rab protein signal transduction"/>
    <property type="evidence" value="ECO:0007669"/>
    <property type="project" value="TreeGrafter"/>
</dbReference>
<keyword evidence="2" id="KW-1185">Reference proteome</keyword>
<organism evidence="1 2">
    <name type="scientific">Piliocolobus tephrosceles</name>
    <name type="common">Ugandan red Colobus</name>
    <dbReference type="NCBI Taxonomy" id="591936"/>
    <lineage>
        <taxon>Eukaryota</taxon>
        <taxon>Metazoa</taxon>
        <taxon>Chordata</taxon>
        <taxon>Craniata</taxon>
        <taxon>Vertebrata</taxon>
        <taxon>Euteleostomi</taxon>
        <taxon>Mammalia</taxon>
        <taxon>Eutheria</taxon>
        <taxon>Euarchontoglires</taxon>
        <taxon>Primates</taxon>
        <taxon>Haplorrhini</taxon>
        <taxon>Catarrhini</taxon>
        <taxon>Cercopithecidae</taxon>
        <taxon>Colobinae</taxon>
        <taxon>Piliocolobus</taxon>
    </lineage>
</organism>
<dbReference type="InterPro" id="IPR001680">
    <property type="entry name" value="WD40_rpt"/>
</dbReference>
<proteinExistence type="predicted"/>
<dbReference type="SUPFAM" id="SSF50978">
    <property type="entry name" value="WD40 repeat-like"/>
    <property type="match status" value="1"/>
</dbReference>
<evidence type="ECO:0000313" key="1">
    <source>
        <dbReference type="Ensembl" id="ENSPTEP00000026851.1"/>
    </source>
</evidence>
<dbReference type="AlphaFoldDB" id="A0A8C9HYA2"/>